<evidence type="ECO:0000313" key="2">
    <source>
        <dbReference type="Proteomes" id="UP001219518"/>
    </source>
</evidence>
<sequence length="85" mass="9423">MCICAHFEDRLGCMQTAMKVIIGGRAGPKSCRDRSVVLICLLRKNWLGLYPESLGVASYSIRDLVGSCGFSPLTLHLYAAYPYHQ</sequence>
<accession>A0AAE1HER3</accession>
<evidence type="ECO:0000313" key="1">
    <source>
        <dbReference type="EMBL" id="KAK3919748.1"/>
    </source>
</evidence>
<name>A0AAE1HER3_9NEOP</name>
<proteinExistence type="predicted"/>
<keyword evidence="2" id="KW-1185">Reference proteome</keyword>
<gene>
    <name evidence="1" type="ORF">KUF71_008875</name>
</gene>
<dbReference type="AlphaFoldDB" id="A0AAE1HER3"/>
<protein>
    <submittedName>
        <fullName evidence="1">DNA ligase</fullName>
    </submittedName>
</protein>
<dbReference type="Proteomes" id="UP001219518">
    <property type="component" value="Unassembled WGS sequence"/>
</dbReference>
<keyword evidence="1" id="KW-0436">Ligase</keyword>
<dbReference type="GO" id="GO:0016874">
    <property type="term" value="F:ligase activity"/>
    <property type="evidence" value="ECO:0007669"/>
    <property type="project" value="UniProtKB-KW"/>
</dbReference>
<dbReference type="EMBL" id="JAHWGI010000981">
    <property type="protein sequence ID" value="KAK3919748.1"/>
    <property type="molecule type" value="Genomic_DNA"/>
</dbReference>
<organism evidence="1 2">
    <name type="scientific">Frankliniella fusca</name>
    <dbReference type="NCBI Taxonomy" id="407009"/>
    <lineage>
        <taxon>Eukaryota</taxon>
        <taxon>Metazoa</taxon>
        <taxon>Ecdysozoa</taxon>
        <taxon>Arthropoda</taxon>
        <taxon>Hexapoda</taxon>
        <taxon>Insecta</taxon>
        <taxon>Pterygota</taxon>
        <taxon>Neoptera</taxon>
        <taxon>Paraneoptera</taxon>
        <taxon>Thysanoptera</taxon>
        <taxon>Terebrantia</taxon>
        <taxon>Thripoidea</taxon>
        <taxon>Thripidae</taxon>
        <taxon>Frankliniella</taxon>
    </lineage>
</organism>
<reference evidence="1" key="2">
    <citation type="journal article" date="2023" name="BMC Genomics">
        <title>Pest status, molecular evolution, and epigenetic factors derived from the genome assembly of Frankliniella fusca, a thysanopteran phytovirus vector.</title>
        <authorList>
            <person name="Catto M.A."/>
            <person name="Labadie P.E."/>
            <person name="Jacobson A.L."/>
            <person name="Kennedy G.G."/>
            <person name="Srinivasan R."/>
            <person name="Hunt B.G."/>
        </authorList>
    </citation>
    <scope>NUCLEOTIDE SEQUENCE</scope>
    <source>
        <strain evidence="1">PL_HMW_Pooled</strain>
    </source>
</reference>
<comment type="caution">
    <text evidence="1">The sequence shown here is derived from an EMBL/GenBank/DDBJ whole genome shotgun (WGS) entry which is preliminary data.</text>
</comment>
<reference evidence="1" key="1">
    <citation type="submission" date="2021-07" db="EMBL/GenBank/DDBJ databases">
        <authorList>
            <person name="Catto M.A."/>
            <person name="Jacobson A."/>
            <person name="Kennedy G."/>
            <person name="Labadie P."/>
            <person name="Hunt B.G."/>
            <person name="Srinivasan R."/>
        </authorList>
    </citation>
    <scope>NUCLEOTIDE SEQUENCE</scope>
    <source>
        <strain evidence="1">PL_HMW_Pooled</strain>
        <tissue evidence="1">Head</tissue>
    </source>
</reference>